<dbReference type="InterPro" id="IPR015421">
    <property type="entry name" value="PyrdxlP-dep_Trfase_major"/>
</dbReference>
<organism evidence="7 8">
    <name type="scientific">Hirschia litorea</name>
    <dbReference type="NCBI Taxonomy" id="1199156"/>
    <lineage>
        <taxon>Bacteria</taxon>
        <taxon>Pseudomonadati</taxon>
        <taxon>Pseudomonadota</taxon>
        <taxon>Alphaproteobacteria</taxon>
        <taxon>Hyphomonadales</taxon>
        <taxon>Hyphomonadaceae</taxon>
        <taxon>Hirschia</taxon>
    </lineage>
</organism>
<keyword evidence="3" id="KW-0210">Decarboxylase</keyword>
<dbReference type="InterPro" id="IPR010977">
    <property type="entry name" value="Aromatic_deC"/>
</dbReference>
<comment type="caution">
    <text evidence="7">The sequence shown here is derived from an EMBL/GenBank/DDBJ whole genome shotgun (WGS) entry which is preliminary data.</text>
</comment>
<reference evidence="8" key="1">
    <citation type="journal article" date="2019" name="Int. J. Syst. Evol. Microbiol.">
        <title>The Global Catalogue of Microorganisms (GCM) 10K type strain sequencing project: providing services to taxonomists for standard genome sequencing and annotation.</title>
        <authorList>
            <consortium name="The Broad Institute Genomics Platform"/>
            <consortium name="The Broad Institute Genome Sequencing Center for Infectious Disease"/>
            <person name="Wu L."/>
            <person name="Ma J."/>
        </authorList>
    </citation>
    <scope>NUCLEOTIDE SEQUENCE [LARGE SCALE GENOMIC DNA]</scope>
    <source>
        <strain evidence="8">CCUG 51308</strain>
    </source>
</reference>
<dbReference type="InterPro" id="IPR015422">
    <property type="entry name" value="PyrdxlP-dep_Trfase_small"/>
</dbReference>
<dbReference type="SUPFAM" id="SSF53383">
    <property type="entry name" value="PLP-dependent transferases"/>
    <property type="match status" value="1"/>
</dbReference>
<dbReference type="Gene3D" id="3.40.640.10">
    <property type="entry name" value="Type I PLP-dependent aspartate aminotransferase-like (Major domain)"/>
    <property type="match status" value="1"/>
</dbReference>
<comment type="cofactor">
    <cofactor evidence="1 6">
        <name>pyridoxal 5'-phosphate</name>
        <dbReference type="ChEBI" id="CHEBI:597326"/>
    </cofactor>
</comment>
<evidence type="ECO:0000256" key="6">
    <source>
        <dbReference type="RuleBase" id="RU000382"/>
    </source>
</evidence>
<comment type="similarity">
    <text evidence="2 6">Belongs to the group II decarboxylase family.</text>
</comment>
<dbReference type="Pfam" id="PF00282">
    <property type="entry name" value="Pyridoxal_deC"/>
    <property type="match status" value="1"/>
</dbReference>
<dbReference type="EMBL" id="JBHTBR010000005">
    <property type="protein sequence ID" value="MFC7291768.1"/>
    <property type="molecule type" value="Genomic_DNA"/>
</dbReference>
<dbReference type="RefSeq" id="WP_382167010.1">
    <property type="nucleotide sequence ID" value="NZ_JBHTBR010000005.1"/>
</dbReference>
<dbReference type="InterPro" id="IPR002129">
    <property type="entry name" value="PyrdxlP-dep_de-COase"/>
</dbReference>
<dbReference type="Proteomes" id="UP001596492">
    <property type="component" value="Unassembled WGS sequence"/>
</dbReference>
<gene>
    <name evidence="7" type="ORF">ACFQS8_09095</name>
</gene>
<dbReference type="PANTHER" id="PTHR11999">
    <property type="entry name" value="GROUP II PYRIDOXAL-5-PHOSPHATE DECARBOXYLASE"/>
    <property type="match status" value="1"/>
</dbReference>
<protein>
    <submittedName>
        <fullName evidence="7">Pyridoxal phosphate-dependent decarboxylase family protein</fullName>
    </submittedName>
</protein>
<evidence type="ECO:0000256" key="2">
    <source>
        <dbReference type="ARBA" id="ARBA00009533"/>
    </source>
</evidence>
<keyword evidence="4 6" id="KW-0663">Pyridoxal phosphate</keyword>
<evidence type="ECO:0000256" key="3">
    <source>
        <dbReference type="ARBA" id="ARBA00022793"/>
    </source>
</evidence>
<dbReference type="Gene3D" id="3.90.1150.10">
    <property type="entry name" value="Aspartate Aminotransferase, domain 1"/>
    <property type="match status" value="1"/>
</dbReference>
<keyword evidence="8" id="KW-1185">Reference proteome</keyword>
<keyword evidence="5 6" id="KW-0456">Lyase</keyword>
<evidence type="ECO:0000256" key="4">
    <source>
        <dbReference type="ARBA" id="ARBA00022898"/>
    </source>
</evidence>
<proteinExistence type="inferred from homology"/>
<evidence type="ECO:0000313" key="7">
    <source>
        <dbReference type="EMBL" id="MFC7291768.1"/>
    </source>
</evidence>
<evidence type="ECO:0000313" key="8">
    <source>
        <dbReference type="Proteomes" id="UP001596492"/>
    </source>
</evidence>
<name>A0ABW2IL68_9PROT</name>
<evidence type="ECO:0000256" key="5">
    <source>
        <dbReference type="ARBA" id="ARBA00023239"/>
    </source>
</evidence>
<dbReference type="InterPro" id="IPR015424">
    <property type="entry name" value="PyrdxlP-dep_Trfase"/>
</dbReference>
<accession>A0ABW2IL68</accession>
<sequence>MKTEQELALLADADARAARYLESVETRRVFPDKYAIADLEQLGGVFPETSSDPSHTLELLDVVGGAGAVTSNGPNYYGFVIGATLPVAAASDRLAAAWDQSASSHLNSPAMAKIEKIAGGWLLDVLDLPREAGVGFGTSATACGVSVLATARAGLLEKLGWDIAQQGLAGAPLIRVVVPETVHVTVKKALKLLGFGMQNVIFAPVDDHGRILPEQLPDIDAQTILCLQAGEVNTGEFDLFDQIIPAAKAKGAWVHVDGAFGIWARASKQKKHLTKGIELADSWTTDGHKWLNTPFDSAVAICRDKSLLSRTLNADAVYSSAEDDAQKNITLEFSRKARGLGFWAVLRSLGREGVDALVDQYCDLALEAAAGIRDLGITVHNRVVLNQVLCSFEDEVKTKDFLAAVQADGEVWFGASVWKGKPVFRISVSSWRTQSRHIQGLIKAMSKHA</sequence>
<dbReference type="PANTHER" id="PTHR11999:SF70">
    <property type="entry name" value="MIP05841P"/>
    <property type="match status" value="1"/>
</dbReference>
<evidence type="ECO:0000256" key="1">
    <source>
        <dbReference type="ARBA" id="ARBA00001933"/>
    </source>
</evidence>